<organism evidence="2 3">
    <name type="scientific">Actinomadura yumaensis</name>
    <dbReference type="NCBI Taxonomy" id="111807"/>
    <lineage>
        <taxon>Bacteria</taxon>
        <taxon>Bacillati</taxon>
        <taxon>Actinomycetota</taxon>
        <taxon>Actinomycetes</taxon>
        <taxon>Streptosporangiales</taxon>
        <taxon>Thermomonosporaceae</taxon>
        <taxon>Actinomadura</taxon>
    </lineage>
</organism>
<dbReference type="Pfam" id="PF01814">
    <property type="entry name" value="Hemerythrin"/>
    <property type="match status" value="1"/>
</dbReference>
<keyword evidence="3" id="KW-1185">Reference proteome</keyword>
<proteinExistence type="predicted"/>
<dbReference type="InterPro" id="IPR012312">
    <property type="entry name" value="Hemerythrin-like"/>
</dbReference>
<dbReference type="RefSeq" id="WP_160825159.1">
    <property type="nucleotide sequence ID" value="NZ_JBHSXE010000001.1"/>
</dbReference>
<evidence type="ECO:0000259" key="1">
    <source>
        <dbReference type="Pfam" id="PF01814"/>
    </source>
</evidence>
<evidence type="ECO:0000313" key="3">
    <source>
        <dbReference type="Proteomes" id="UP001596380"/>
    </source>
</evidence>
<gene>
    <name evidence="2" type="ORF">ACFQKB_42050</name>
</gene>
<feature type="domain" description="Hemerythrin-like" evidence="1">
    <location>
        <begin position="20"/>
        <end position="156"/>
    </location>
</feature>
<accession>A0ABW2D0N3</accession>
<dbReference type="CDD" id="cd12108">
    <property type="entry name" value="Hr-like"/>
    <property type="match status" value="1"/>
</dbReference>
<dbReference type="Proteomes" id="UP001596380">
    <property type="component" value="Unassembled WGS sequence"/>
</dbReference>
<comment type="caution">
    <text evidence="2">The sequence shown here is derived from an EMBL/GenBank/DDBJ whole genome shotgun (WGS) entry which is preliminary data.</text>
</comment>
<dbReference type="EMBL" id="JBHSXS010000053">
    <property type="protein sequence ID" value="MFC6886403.1"/>
    <property type="molecule type" value="Genomic_DNA"/>
</dbReference>
<evidence type="ECO:0000313" key="2">
    <source>
        <dbReference type="EMBL" id="MFC6886403.1"/>
    </source>
</evidence>
<name>A0ABW2D0N3_9ACTN</name>
<dbReference type="Gene3D" id="1.20.120.520">
    <property type="entry name" value="nmb1532 protein domain like"/>
    <property type="match status" value="1"/>
</dbReference>
<sequence length="229" mass="25287">METFSRTEQPPTGDTIDFTVMYAAHDAFRRDLDRLATAVAAGKADAPLVRAGWENFTRQLHLHHAVEDAVLWPRVARAAAGSRADLDLLRAMEDEHARIDPLLAAVDAALPGGAGKPVPARRAGGAPVDGLAERVDELRAVLGEHLTHEEGSALPLMRSVLTQDDWRAFTGEMRRRQGVKGAAVFVPWIVDGAAPVDRSRFLASMPPPVRALNRLTWEPRYRKRRLWNV</sequence>
<reference evidence="3" key="1">
    <citation type="journal article" date="2019" name="Int. J. Syst. Evol. Microbiol.">
        <title>The Global Catalogue of Microorganisms (GCM) 10K type strain sequencing project: providing services to taxonomists for standard genome sequencing and annotation.</title>
        <authorList>
            <consortium name="The Broad Institute Genomics Platform"/>
            <consortium name="The Broad Institute Genome Sequencing Center for Infectious Disease"/>
            <person name="Wu L."/>
            <person name="Ma J."/>
        </authorList>
    </citation>
    <scope>NUCLEOTIDE SEQUENCE [LARGE SCALE GENOMIC DNA]</scope>
    <source>
        <strain evidence="3">JCM 3369</strain>
    </source>
</reference>
<protein>
    <submittedName>
        <fullName evidence="2">Hemerythrin domain-containing protein</fullName>
    </submittedName>
</protein>